<accession>A0ACC0AQ80</accession>
<sequence>MEEDLRHVQQALEGLEQQLSCLAKGVKDLRKEEEANLELKGMGAQLIKIWSFMKQSLRNRFGVGNHEGQQGQAKVKFMEPSIVEKEEQREKEIVVLEKSEEVNFYANETNSLFASEF</sequence>
<proteinExistence type="predicted"/>
<protein>
    <submittedName>
        <fullName evidence="1">Uncharacterized protein</fullName>
    </submittedName>
</protein>
<evidence type="ECO:0000313" key="1">
    <source>
        <dbReference type="EMBL" id="KAI5662520.1"/>
    </source>
</evidence>
<dbReference type="Proteomes" id="UP001060085">
    <property type="component" value="Linkage Group LG05"/>
</dbReference>
<gene>
    <name evidence="1" type="ORF">M9H77_21843</name>
</gene>
<evidence type="ECO:0000313" key="2">
    <source>
        <dbReference type="Proteomes" id="UP001060085"/>
    </source>
</evidence>
<reference evidence="2" key="1">
    <citation type="journal article" date="2023" name="Nat. Plants">
        <title>Single-cell RNA sequencing provides a high-resolution roadmap for understanding the multicellular compartmentation of specialized metabolism.</title>
        <authorList>
            <person name="Sun S."/>
            <person name="Shen X."/>
            <person name="Li Y."/>
            <person name="Li Y."/>
            <person name="Wang S."/>
            <person name="Li R."/>
            <person name="Zhang H."/>
            <person name="Shen G."/>
            <person name="Guo B."/>
            <person name="Wei J."/>
            <person name="Xu J."/>
            <person name="St-Pierre B."/>
            <person name="Chen S."/>
            <person name="Sun C."/>
        </authorList>
    </citation>
    <scope>NUCLEOTIDE SEQUENCE [LARGE SCALE GENOMIC DNA]</scope>
</reference>
<comment type="caution">
    <text evidence="1">The sequence shown here is derived from an EMBL/GenBank/DDBJ whole genome shotgun (WGS) entry which is preliminary data.</text>
</comment>
<dbReference type="EMBL" id="CM044705">
    <property type="protein sequence ID" value="KAI5662520.1"/>
    <property type="molecule type" value="Genomic_DNA"/>
</dbReference>
<keyword evidence="2" id="KW-1185">Reference proteome</keyword>
<organism evidence="1 2">
    <name type="scientific">Catharanthus roseus</name>
    <name type="common">Madagascar periwinkle</name>
    <name type="synonym">Vinca rosea</name>
    <dbReference type="NCBI Taxonomy" id="4058"/>
    <lineage>
        <taxon>Eukaryota</taxon>
        <taxon>Viridiplantae</taxon>
        <taxon>Streptophyta</taxon>
        <taxon>Embryophyta</taxon>
        <taxon>Tracheophyta</taxon>
        <taxon>Spermatophyta</taxon>
        <taxon>Magnoliopsida</taxon>
        <taxon>eudicotyledons</taxon>
        <taxon>Gunneridae</taxon>
        <taxon>Pentapetalae</taxon>
        <taxon>asterids</taxon>
        <taxon>lamiids</taxon>
        <taxon>Gentianales</taxon>
        <taxon>Apocynaceae</taxon>
        <taxon>Rauvolfioideae</taxon>
        <taxon>Vinceae</taxon>
        <taxon>Catharanthinae</taxon>
        <taxon>Catharanthus</taxon>
    </lineage>
</organism>
<name>A0ACC0AQ80_CATRO</name>